<dbReference type="EMBL" id="JACWMW010000001">
    <property type="protein sequence ID" value="MBD1384614.1"/>
    <property type="molecule type" value="Genomic_DNA"/>
</dbReference>
<organism evidence="2 3">
    <name type="scientific">Mucilaginibacter rigui</name>
    <dbReference type="NCBI Taxonomy" id="534635"/>
    <lineage>
        <taxon>Bacteria</taxon>
        <taxon>Pseudomonadati</taxon>
        <taxon>Bacteroidota</taxon>
        <taxon>Sphingobacteriia</taxon>
        <taxon>Sphingobacteriales</taxon>
        <taxon>Sphingobacteriaceae</taxon>
        <taxon>Mucilaginibacter</taxon>
    </lineage>
</organism>
<dbReference type="Gene3D" id="2.40.50.1020">
    <property type="entry name" value="LytTr DNA-binding domain"/>
    <property type="match status" value="1"/>
</dbReference>
<evidence type="ECO:0000313" key="3">
    <source>
        <dbReference type="Proteomes" id="UP000618754"/>
    </source>
</evidence>
<dbReference type="PANTHER" id="PTHR37299:SF1">
    <property type="entry name" value="STAGE 0 SPORULATION PROTEIN A HOMOLOG"/>
    <property type="match status" value="1"/>
</dbReference>
<protein>
    <submittedName>
        <fullName evidence="2">LytTR family transcriptional regulator</fullName>
    </submittedName>
</protein>
<dbReference type="PROSITE" id="PS50930">
    <property type="entry name" value="HTH_LYTTR"/>
    <property type="match status" value="1"/>
</dbReference>
<feature type="domain" description="HTH LytTR-type" evidence="1">
    <location>
        <begin position="36"/>
        <end position="134"/>
    </location>
</feature>
<dbReference type="InterPro" id="IPR007492">
    <property type="entry name" value="LytTR_DNA-bd_dom"/>
</dbReference>
<gene>
    <name evidence="2" type="ORF">IDJ75_04930</name>
</gene>
<reference evidence="2 3" key="1">
    <citation type="submission" date="2020-09" db="EMBL/GenBank/DDBJ databases">
        <title>Novel species of Mucilaginibacter isolated from a glacier on the Tibetan Plateau.</title>
        <authorList>
            <person name="Liu Q."/>
            <person name="Xin Y.-H."/>
        </authorList>
    </citation>
    <scope>NUCLEOTIDE SEQUENCE [LARGE SCALE GENOMIC DNA]</scope>
    <source>
        <strain evidence="2 3">CGMCC 1.13878</strain>
    </source>
</reference>
<sequence length="138" mass="15479">MKPVTFERFTKACERALANVSGQAGVRSLKQQPGYLYVKCDQRLQKIPIANILFIEAMANYVHVVLPEQKFTVYSSLKGLETQLPADAFVLTHRSYFVSVSHIDSIGQAEVLVGKYRLPLSRSQRKLVQSLILKPLSG</sequence>
<dbReference type="InterPro" id="IPR046947">
    <property type="entry name" value="LytR-like"/>
</dbReference>
<dbReference type="PANTHER" id="PTHR37299">
    <property type="entry name" value="TRANSCRIPTIONAL REGULATOR-RELATED"/>
    <property type="match status" value="1"/>
</dbReference>
<keyword evidence="3" id="KW-1185">Reference proteome</keyword>
<evidence type="ECO:0000313" key="2">
    <source>
        <dbReference type="EMBL" id="MBD1384614.1"/>
    </source>
</evidence>
<dbReference type="Pfam" id="PF04397">
    <property type="entry name" value="LytTR"/>
    <property type="match status" value="1"/>
</dbReference>
<accession>A0ABR7X206</accession>
<dbReference type="SMART" id="SM00850">
    <property type="entry name" value="LytTR"/>
    <property type="match status" value="1"/>
</dbReference>
<comment type="caution">
    <text evidence="2">The sequence shown here is derived from an EMBL/GenBank/DDBJ whole genome shotgun (WGS) entry which is preliminary data.</text>
</comment>
<dbReference type="Proteomes" id="UP000618754">
    <property type="component" value="Unassembled WGS sequence"/>
</dbReference>
<dbReference type="RefSeq" id="WP_191174476.1">
    <property type="nucleotide sequence ID" value="NZ_JACWMW010000001.1"/>
</dbReference>
<evidence type="ECO:0000259" key="1">
    <source>
        <dbReference type="PROSITE" id="PS50930"/>
    </source>
</evidence>
<proteinExistence type="predicted"/>
<name>A0ABR7X206_9SPHI</name>